<comment type="subcellular location">
    <subcellularLocation>
        <location evidence="1">Membrane</location>
        <topology evidence="1">Multi-pass membrane protein</topology>
    </subcellularLocation>
</comment>
<dbReference type="Proteomes" id="UP001274830">
    <property type="component" value="Unassembled WGS sequence"/>
</dbReference>
<keyword evidence="8" id="KW-1185">Reference proteome</keyword>
<feature type="transmembrane region" description="Helical" evidence="6">
    <location>
        <begin position="475"/>
        <end position="495"/>
    </location>
</feature>
<feature type="transmembrane region" description="Helical" evidence="6">
    <location>
        <begin position="362"/>
        <end position="381"/>
    </location>
</feature>
<dbReference type="GO" id="GO:0005886">
    <property type="term" value="C:plasma membrane"/>
    <property type="evidence" value="ECO:0007669"/>
    <property type="project" value="TreeGrafter"/>
</dbReference>
<dbReference type="InterPro" id="IPR036259">
    <property type="entry name" value="MFS_trans_sf"/>
</dbReference>
<comment type="caution">
    <text evidence="7">The sequence shown here is derived from an EMBL/GenBank/DDBJ whole genome shotgun (WGS) entry which is preliminary data.</text>
</comment>
<name>A0AAE0WM93_9PEZI</name>
<dbReference type="GO" id="GO:0022857">
    <property type="term" value="F:transmembrane transporter activity"/>
    <property type="evidence" value="ECO:0007669"/>
    <property type="project" value="InterPro"/>
</dbReference>
<keyword evidence="4 6" id="KW-0472">Membrane</keyword>
<dbReference type="EMBL" id="JAUTXT010000020">
    <property type="protein sequence ID" value="KAK3674315.1"/>
    <property type="molecule type" value="Genomic_DNA"/>
</dbReference>
<dbReference type="SUPFAM" id="SSF103473">
    <property type="entry name" value="MFS general substrate transporter"/>
    <property type="match status" value="1"/>
</dbReference>
<feature type="region of interest" description="Disordered" evidence="5">
    <location>
        <begin position="236"/>
        <end position="264"/>
    </location>
</feature>
<feature type="transmembrane region" description="Helical" evidence="6">
    <location>
        <begin position="402"/>
        <end position="421"/>
    </location>
</feature>
<evidence type="ECO:0000256" key="6">
    <source>
        <dbReference type="SAM" id="Phobius"/>
    </source>
</evidence>
<feature type="transmembrane region" description="Helical" evidence="6">
    <location>
        <begin position="433"/>
        <end position="454"/>
    </location>
</feature>
<feature type="transmembrane region" description="Helical" evidence="6">
    <location>
        <begin position="316"/>
        <end position="342"/>
    </location>
</feature>
<evidence type="ECO:0000256" key="4">
    <source>
        <dbReference type="ARBA" id="ARBA00023136"/>
    </source>
</evidence>
<feature type="transmembrane region" description="Helical" evidence="6">
    <location>
        <begin position="110"/>
        <end position="132"/>
    </location>
</feature>
<keyword evidence="3 6" id="KW-1133">Transmembrane helix</keyword>
<feature type="transmembrane region" description="Helical" evidence="6">
    <location>
        <begin position="175"/>
        <end position="199"/>
    </location>
</feature>
<dbReference type="InterPro" id="IPR011701">
    <property type="entry name" value="MFS"/>
</dbReference>
<proteinExistence type="predicted"/>
<protein>
    <submittedName>
        <fullName evidence="7">Uncharacterized protein</fullName>
    </submittedName>
</protein>
<evidence type="ECO:0000256" key="2">
    <source>
        <dbReference type="ARBA" id="ARBA00022692"/>
    </source>
</evidence>
<evidence type="ECO:0000256" key="1">
    <source>
        <dbReference type="ARBA" id="ARBA00004141"/>
    </source>
</evidence>
<gene>
    <name evidence="7" type="ORF">LTR78_005784</name>
</gene>
<evidence type="ECO:0000313" key="7">
    <source>
        <dbReference type="EMBL" id="KAK3674315.1"/>
    </source>
</evidence>
<feature type="transmembrane region" description="Helical" evidence="6">
    <location>
        <begin position="501"/>
        <end position="518"/>
    </location>
</feature>
<dbReference type="AlphaFoldDB" id="A0AAE0WM93"/>
<reference evidence="7" key="1">
    <citation type="submission" date="2023-07" db="EMBL/GenBank/DDBJ databases">
        <title>Black Yeasts Isolated from many extreme environments.</title>
        <authorList>
            <person name="Coleine C."/>
            <person name="Stajich J.E."/>
            <person name="Selbmann L."/>
        </authorList>
    </citation>
    <scope>NUCLEOTIDE SEQUENCE</scope>
    <source>
        <strain evidence="7">CCFEE 5485</strain>
    </source>
</reference>
<feature type="transmembrane region" description="Helical" evidence="6">
    <location>
        <begin position="205"/>
        <end position="225"/>
    </location>
</feature>
<sequence length="532" mass="59192">MVQLRCFDELDITEGTVQLHDEADGGRLILHPTPNPNDPNDPLRWPRWKKHTCFTAVCAFTWVARSISYCQHVADPFISFLTNYAIGGLSPAFYELSIQFGKTQTETTALLLWPILVLGVFNFLWVPLANYFGKRPVFVFASLLLCVCYLWGSSTEALGAAIVNDLYFLHERGNYLGLYMNAISGGNTIGPLICGFVITSLSWRWHKWMAFIFTAVNWIVVLLFVPETRYDRSYLETAPPASSSSDSVHAASTDEENAMGAPAEKVVSSKPEDMSAHPAYQPDQIPKKTWRQELSLWSGVPKDTNLLTMFIRPFPLIAYPPIIFAFLAYAVSLAWVVAINILNSFVLQTPPYSWKPSINGLINIPGLIGNIIGAFLGGWLVDRYSDWRSKKHNGVFQPETRLHLLWIPGFIVPAGCLVFGYGVQDTLNWTSLFFGYGMVAIGLTSVPVATMTYVSDCYLPVNADALLLVNGLKNIVAFGFLQGVVPWVTTAGYVSTFGTQAGVYVVILLLAAPLVLFGQQIRHRVARWKLIL</sequence>
<organism evidence="7 8">
    <name type="scientific">Recurvomyces mirabilis</name>
    <dbReference type="NCBI Taxonomy" id="574656"/>
    <lineage>
        <taxon>Eukaryota</taxon>
        <taxon>Fungi</taxon>
        <taxon>Dikarya</taxon>
        <taxon>Ascomycota</taxon>
        <taxon>Pezizomycotina</taxon>
        <taxon>Dothideomycetes</taxon>
        <taxon>Dothideomycetidae</taxon>
        <taxon>Mycosphaerellales</taxon>
        <taxon>Teratosphaeriaceae</taxon>
        <taxon>Recurvomyces</taxon>
    </lineage>
</organism>
<evidence type="ECO:0000256" key="5">
    <source>
        <dbReference type="SAM" id="MobiDB-lite"/>
    </source>
</evidence>
<feature type="transmembrane region" description="Helical" evidence="6">
    <location>
        <begin position="138"/>
        <end position="163"/>
    </location>
</feature>
<evidence type="ECO:0000313" key="8">
    <source>
        <dbReference type="Proteomes" id="UP001274830"/>
    </source>
</evidence>
<evidence type="ECO:0000256" key="3">
    <source>
        <dbReference type="ARBA" id="ARBA00022989"/>
    </source>
</evidence>
<dbReference type="PANTHER" id="PTHR23502:SF181">
    <property type="entry name" value="MAJOR FACILITATOR SUPERFAMILY (MFS) PROFILE DOMAIN-CONTAINING PROTEIN"/>
    <property type="match status" value="1"/>
</dbReference>
<feature type="compositionally biased region" description="Low complexity" evidence="5">
    <location>
        <begin position="238"/>
        <end position="251"/>
    </location>
</feature>
<dbReference type="Pfam" id="PF07690">
    <property type="entry name" value="MFS_1"/>
    <property type="match status" value="1"/>
</dbReference>
<dbReference type="PANTHER" id="PTHR23502">
    <property type="entry name" value="MAJOR FACILITATOR SUPERFAMILY"/>
    <property type="match status" value="1"/>
</dbReference>
<dbReference type="Gene3D" id="1.20.1250.20">
    <property type="entry name" value="MFS general substrate transporter like domains"/>
    <property type="match status" value="1"/>
</dbReference>
<accession>A0AAE0WM93</accession>
<keyword evidence="2 6" id="KW-0812">Transmembrane</keyword>